<keyword evidence="1" id="KW-1133">Transmembrane helix</keyword>
<evidence type="ECO:0000313" key="2">
    <source>
        <dbReference type="EMBL" id="JAH45663.1"/>
    </source>
</evidence>
<protein>
    <submittedName>
        <fullName evidence="2">Uncharacterized protein</fullName>
    </submittedName>
</protein>
<sequence length="31" mass="3829">MYVCIFLLKYKICLYILIYVASILYYVAYRL</sequence>
<name>A0A0E9SYP8_ANGAN</name>
<reference evidence="2" key="2">
    <citation type="journal article" date="2015" name="Fish Shellfish Immunol.">
        <title>Early steps in the European eel (Anguilla anguilla)-Vibrio vulnificus interaction in the gills: Role of the RtxA13 toxin.</title>
        <authorList>
            <person name="Callol A."/>
            <person name="Pajuelo D."/>
            <person name="Ebbesson L."/>
            <person name="Teles M."/>
            <person name="MacKenzie S."/>
            <person name="Amaro C."/>
        </authorList>
    </citation>
    <scope>NUCLEOTIDE SEQUENCE</scope>
</reference>
<evidence type="ECO:0000256" key="1">
    <source>
        <dbReference type="SAM" id="Phobius"/>
    </source>
</evidence>
<dbReference type="AlphaFoldDB" id="A0A0E9SYP8"/>
<keyword evidence="1" id="KW-0812">Transmembrane</keyword>
<dbReference type="EMBL" id="GBXM01062914">
    <property type="protein sequence ID" value="JAH45663.1"/>
    <property type="molecule type" value="Transcribed_RNA"/>
</dbReference>
<accession>A0A0E9SYP8</accession>
<reference evidence="2" key="1">
    <citation type="submission" date="2014-11" db="EMBL/GenBank/DDBJ databases">
        <authorList>
            <person name="Amaro Gonzalez C."/>
        </authorList>
    </citation>
    <scope>NUCLEOTIDE SEQUENCE</scope>
</reference>
<feature type="transmembrane region" description="Helical" evidence="1">
    <location>
        <begin position="12"/>
        <end position="29"/>
    </location>
</feature>
<proteinExistence type="predicted"/>
<keyword evidence="1" id="KW-0472">Membrane</keyword>
<organism evidence="2">
    <name type="scientific">Anguilla anguilla</name>
    <name type="common">European freshwater eel</name>
    <name type="synonym">Muraena anguilla</name>
    <dbReference type="NCBI Taxonomy" id="7936"/>
    <lineage>
        <taxon>Eukaryota</taxon>
        <taxon>Metazoa</taxon>
        <taxon>Chordata</taxon>
        <taxon>Craniata</taxon>
        <taxon>Vertebrata</taxon>
        <taxon>Euteleostomi</taxon>
        <taxon>Actinopterygii</taxon>
        <taxon>Neopterygii</taxon>
        <taxon>Teleostei</taxon>
        <taxon>Anguilliformes</taxon>
        <taxon>Anguillidae</taxon>
        <taxon>Anguilla</taxon>
    </lineage>
</organism>